<name>K3X2A5_GLOUD</name>
<dbReference type="eggNOG" id="KOG0192">
    <property type="taxonomic scope" value="Eukaryota"/>
</dbReference>
<dbReference type="OMA" id="DGNINFC"/>
<feature type="transmembrane region" description="Helical" evidence="5">
    <location>
        <begin position="86"/>
        <end position="108"/>
    </location>
</feature>
<keyword evidence="2 3" id="KW-0067">ATP-binding</keyword>
<keyword evidence="5" id="KW-0472">Membrane</keyword>
<evidence type="ECO:0000256" key="2">
    <source>
        <dbReference type="ARBA" id="ARBA00022840"/>
    </source>
</evidence>
<feature type="compositionally biased region" description="Basic residues" evidence="4">
    <location>
        <begin position="798"/>
        <end position="809"/>
    </location>
</feature>
<feature type="transmembrane region" description="Helical" evidence="5">
    <location>
        <begin position="220"/>
        <end position="242"/>
    </location>
</feature>
<evidence type="ECO:0000313" key="7">
    <source>
        <dbReference type="EnsemblProtists" id="PYU1_T011354"/>
    </source>
</evidence>
<dbReference type="GO" id="GO:0004674">
    <property type="term" value="F:protein serine/threonine kinase activity"/>
    <property type="evidence" value="ECO:0007669"/>
    <property type="project" value="TreeGrafter"/>
</dbReference>
<keyword evidence="5" id="KW-0812">Transmembrane</keyword>
<dbReference type="InterPro" id="IPR051681">
    <property type="entry name" value="Ser/Thr_Kinases-Pseudokinases"/>
</dbReference>
<feature type="region of interest" description="Disordered" evidence="4">
    <location>
        <begin position="759"/>
        <end position="907"/>
    </location>
</feature>
<feature type="compositionally biased region" description="Polar residues" evidence="4">
    <location>
        <begin position="779"/>
        <end position="788"/>
    </location>
</feature>
<dbReference type="Pfam" id="PF00069">
    <property type="entry name" value="Pkinase"/>
    <property type="match status" value="1"/>
</dbReference>
<protein>
    <recommendedName>
        <fullName evidence="6">Protein kinase domain-containing protein</fullName>
    </recommendedName>
</protein>
<dbReference type="AlphaFoldDB" id="K3X2A5"/>
<feature type="transmembrane region" description="Helical" evidence="5">
    <location>
        <begin position="128"/>
        <end position="145"/>
    </location>
</feature>
<feature type="transmembrane region" description="Helical" evidence="5">
    <location>
        <begin position="191"/>
        <end position="208"/>
    </location>
</feature>
<dbReference type="Gene3D" id="1.10.510.10">
    <property type="entry name" value="Transferase(Phosphotransferase) domain 1"/>
    <property type="match status" value="1"/>
</dbReference>
<organism evidence="7 8">
    <name type="scientific">Globisporangium ultimum (strain ATCC 200006 / CBS 805.95 / DAOM BR144)</name>
    <name type="common">Pythium ultimum</name>
    <dbReference type="NCBI Taxonomy" id="431595"/>
    <lineage>
        <taxon>Eukaryota</taxon>
        <taxon>Sar</taxon>
        <taxon>Stramenopiles</taxon>
        <taxon>Oomycota</taxon>
        <taxon>Peronosporomycetes</taxon>
        <taxon>Pythiales</taxon>
        <taxon>Pythiaceae</taxon>
        <taxon>Globisporangium</taxon>
    </lineage>
</organism>
<dbReference type="Gene3D" id="3.30.200.20">
    <property type="entry name" value="Phosphorylase Kinase, domain 1"/>
    <property type="match status" value="1"/>
</dbReference>
<dbReference type="EMBL" id="GL376562">
    <property type="status" value="NOT_ANNOTATED_CDS"/>
    <property type="molecule type" value="Genomic_DNA"/>
</dbReference>
<dbReference type="InterPro" id="IPR000719">
    <property type="entry name" value="Prot_kinase_dom"/>
</dbReference>
<dbReference type="SUPFAM" id="SSF56112">
    <property type="entry name" value="Protein kinase-like (PK-like)"/>
    <property type="match status" value="1"/>
</dbReference>
<dbReference type="EnsemblProtists" id="PYU1_T011354">
    <property type="protein sequence ID" value="PYU1_T011354"/>
    <property type="gene ID" value="PYU1_G011329"/>
</dbReference>
<feature type="domain" description="Protein kinase" evidence="6">
    <location>
        <begin position="322"/>
        <end position="616"/>
    </location>
</feature>
<dbReference type="Proteomes" id="UP000019132">
    <property type="component" value="Unassembled WGS sequence"/>
</dbReference>
<reference evidence="8" key="2">
    <citation type="submission" date="2010-04" db="EMBL/GenBank/DDBJ databases">
        <authorList>
            <person name="Buell R."/>
            <person name="Hamilton J."/>
            <person name="Hostetler J."/>
        </authorList>
    </citation>
    <scope>NUCLEOTIDE SEQUENCE [LARGE SCALE GENOMIC DNA]</scope>
    <source>
        <strain evidence="8">DAOM:BR144</strain>
    </source>
</reference>
<evidence type="ECO:0000259" key="6">
    <source>
        <dbReference type="PROSITE" id="PS50011"/>
    </source>
</evidence>
<dbReference type="HOGENOM" id="CLU_014648_0_0_1"/>
<dbReference type="PROSITE" id="PS00108">
    <property type="entry name" value="PROTEIN_KINASE_ST"/>
    <property type="match status" value="1"/>
</dbReference>
<feature type="binding site" evidence="3">
    <location>
        <position position="350"/>
    </location>
    <ligand>
        <name>ATP</name>
        <dbReference type="ChEBI" id="CHEBI:30616"/>
    </ligand>
</feature>
<sequence>MDAGSLPDSLFTASTDSLLMDSLVGDMTFETALTVQKRSARAYWGQITLLLGYGGMFLLCTILLVYMRVNRYGAFRGDARAARKIILPAFEPLLWILAATTGSYVAFFSTTLATHFYKVYPPMYQLEMFYAGRQFVFVIVIVFMLQKSVSWPALRRSVAISFILASYTIPIVWVLTTYYDPAGATVFWTQVSSRFALLFLFLYVFLWPPGRANRVPMRQFCVFVFIYHGISILSLSLGRLQFQKASGILGHMCLVWGSLCPLLIWRILKADTEFWRGVGHRACSFHNMMAQQTQLDERVFSSHGIHLLIEMHRKYVIDFAHLEIKRKIGVGTNAVVFNGSLNFTTEVAIKVYTPRHFTEETVAAFSHEAALSATLNHPNVVKFYGMCICPPTVCLVSELCLGNLEDIMTAIARREQSPQRQQMLINISYMIDAARALAYIHSFSPPFLHRDVKPANFLIDTENNVKLTDFGESRSIPRHKVTEQATPIRGSTGSTRGAAFTVGMVKMTVTGTVDYMPPEMIAGRCGIATYGEAADVYSLAITFWDILNPGQDRYPNLHNHMLIFETVIGGFRPDLDISMHPRLRELIANAWQTDPSMRPSAQRIVDTLEIIQEELLASFASELSEDLERTELADASPLAYQEKFFTGQYALEKMEEFEYVEAASEGIRLGNGLMDTGFLHHFHHAQSFEKSDEMYFFDENNVKFCQQFAIMEADLTEDSEGSGDSGEFHLADSLALSLKQTSSRQHVFSQLTSSFLSSSRSQNKASSLDGPANAPSEPPSLTNCQCRQLGQRLDSTHRRAHRRHSRRQGKQPQQHRSQSKRRSERKQPLANPFRRKCPPIVEEDNALDRKLLTDDDRASSARRHHRRRSCDDDDDSDDDDDDDELDEYDVNDLDDDRYRPIAVTITA</sequence>
<dbReference type="InterPro" id="IPR017441">
    <property type="entry name" value="Protein_kinase_ATP_BS"/>
</dbReference>
<dbReference type="InterPro" id="IPR011009">
    <property type="entry name" value="Kinase-like_dom_sf"/>
</dbReference>
<keyword evidence="1 3" id="KW-0547">Nucleotide-binding</keyword>
<proteinExistence type="predicted"/>
<feature type="compositionally biased region" description="Acidic residues" evidence="4">
    <location>
        <begin position="871"/>
        <end position="895"/>
    </location>
</feature>
<feature type="transmembrane region" description="Helical" evidence="5">
    <location>
        <begin position="43"/>
        <end position="66"/>
    </location>
</feature>
<feature type="transmembrane region" description="Helical" evidence="5">
    <location>
        <begin position="157"/>
        <end position="179"/>
    </location>
</feature>
<evidence type="ECO:0000256" key="5">
    <source>
        <dbReference type="SAM" id="Phobius"/>
    </source>
</evidence>
<reference evidence="8" key="1">
    <citation type="journal article" date="2010" name="Genome Biol.">
        <title>Genome sequence of the necrotrophic plant pathogen Pythium ultimum reveals original pathogenicity mechanisms and effector repertoire.</title>
        <authorList>
            <person name="Levesque C.A."/>
            <person name="Brouwer H."/>
            <person name="Cano L."/>
            <person name="Hamilton J.P."/>
            <person name="Holt C."/>
            <person name="Huitema E."/>
            <person name="Raffaele S."/>
            <person name="Robideau G.P."/>
            <person name="Thines M."/>
            <person name="Win J."/>
            <person name="Zerillo M.M."/>
            <person name="Beakes G.W."/>
            <person name="Boore J.L."/>
            <person name="Busam D."/>
            <person name="Dumas B."/>
            <person name="Ferriera S."/>
            <person name="Fuerstenberg S.I."/>
            <person name="Gachon C.M."/>
            <person name="Gaulin E."/>
            <person name="Govers F."/>
            <person name="Grenville-Briggs L."/>
            <person name="Horner N."/>
            <person name="Hostetler J."/>
            <person name="Jiang R.H."/>
            <person name="Johnson J."/>
            <person name="Krajaejun T."/>
            <person name="Lin H."/>
            <person name="Meijer H.J."/>
            <person name="Moore B."/>
            <person name="Morris P."/>
            <person name="Phuntmart V."/>
            <person name="Puiu D."/>
            <person name="Shetty J."/>
            <person name="Stajich J.E."/>
            <person name="Tripathy S."/>
            <person name="Wawra S."/>
            <person name="van West P."/>
            <person name="Whitty B.R."/>
            <person name="Coutinho P.M."/>
            <person name="Henrissat B."/>
            <person name="Martin F."/>
            <person name="Thomas P.D."/>
            <person name="Tyler B.M."/>
            <person name="De Vries R.P."/>
            <person name="Kamoun S."/>
            <person name="Yandell M."/>
            <person name="Tisserat N."/>
            <person name="Buell C.R."/>
        </authorList>
    </citation>
    <scope>NUCLEOTIDE SEQUENCE</scope>
    <source>
        <strain evidence="8">DAOM:BR144</strain>
    </source>
</reference>
<dbReference type="PROSITE" id="PS00107">
    <property type="entry name" value="PROTEIN_KINASE_ATP"/>
    <property type="match status" value="1"/>
</dbReference>
<reference evidence="7" key="3">
    <citation type="submission" date="2015-02" db="UniProtKB">
        <authorList>
            <consortium name="EnsemblProtists"/>
        </authorList>
    </citation>
    <scope>IDENTIFICATION</scope>
    <source>
        <strain evidence="7">DAOM BR144</strain>
    </source>
</reference>
<keyword evidence="8" id="KW-1185">Reference proteome</keyword>
<feature type="compositionally biased region" description="Basic and acidic residues" evidence="4">
    <location>
        <begin position="846"/>
        <end position="859"/>
    </location>
</feature>
<dbReference type="InParanoid" id="K3X2A5"/>
<dbReference type="GO" id="GO:0005524">
    <property type="term" value="F:ATP binding"/>
    <property type="evidence" value="ECO:0007669"/>
    <property type="project" value="UniProtKB-UniRule"/>
</dbReference>
<dbReference type="SMART" id="SM00220">
    <property type="entry name" value="S_TKc"/>
    <property type="match status" value="1"/>
</dbReference>
<dbReference type="PANTHER" id="PTHR44329">
    <property type="entry name" value="SERINE/THREONINE-PROTEIN KINASE TNNI3K-RELATED"/>
    <property type="match status" value="1"/>
</dbReference>
<evidence type="ECO:0000256" key="3">
    <source>
        <dbReference type="PROSITE-ProRule" id="PRU10141"/>
    </source>
</evidence>
<dbReference type="InterPro" id="IPR008271">
    <property type="entry name" value="Ser/Thr_kinase_AS"/>
</dbReference>
<keyword evidence="5" id="KW-1133">Transmembrane helix</keyword>
<dbReference type="VEuPathDB" id="FungiDB:PYU1_G011329"/>
<evidence type="ECO:0000256" key="1">
    <source>
        <dbReference type="ARBA" id="ARBA00022741"/>
    </source>
</evidence>
<dbReference type="PROSITE" id="PS50011">
    <property type="entry name" value="PROTEIN_KINASE_DOM"/>
    <property type="match status" value="1"/>
</dbReference>
<dbReference type="PANTHER" id="PTHR44329:SF289">
    <property type="entry name" value="SERINE_THREONINE-PROTEIN KINASE VIK"/>
    <property type="match status" value="1"/>
</dbReference>
<evidence type="ECO:0000256" key="4">
    <source>
        <dbReference type="SAM" id="MobiDB-lite"/>
    </source>
</evidence>
<evidence type="ECO:0000313" key="8">
    <source>
        <dbReference type="Proteomes" id="UP000019132"/>
    </source>
</evidence>
<accession>K3X2A5</accession>
<dbReference type="STRING" id="431595.K3X2A5"/>